<dbReference type="InterPro" id="IPR046883">
    <property type="entry name" value="T6SS_FHA_C"/>
</dbReference>
<feature type="domain" description="FHA" evidence="2">
    <location>
        <begin position="27"/>
        <end position="77"/>
    </location>
</feature>
<dbReference type="Gene3D" id="2.60.200.20">
    <property type="match status" value="1"/>
</dbReference>
<feature type="compositionally biased region" description="Low complexity" evidence="1">
    <location>
        <begin position="341"/>
        <end position="353"/>
    </location>
</feature>
<dbReference type="SUPFAM" id="SSF49879">
    <property type="entry name" value="SMAD/FHA domain"/>
    <property type="match status" value="1"/>
</dbReference>
<feature type="compositionally biased region" description="Low complexity" evidence="1">
    <location>
        <begin position="367"/>
        <end position="376"/>
    </location>
</feature>
<dbReference type="CDD" id="cd00060">
    <property type="entry name" value="FHA"/>
    <property type="match status" value="1"/>
</dbReference>
<feature type="region of interest" description="Disordered" evidence="1">
    <location>
        <begin position="332"/>
        <end position="403"/>
    </location>
</feature>
<feature type="compositionally biased region" description="Pro residues" evidence="1">
    <location>
        <begin position="377"/>
        <end position="393"/>
    </location>
</feature>
<dbReference type="InterPro" id="IPR017735">
    <property type="entry name" value="T6SS_FHA"/>
</dbReference>
<evidence type="ECO:0000313" key="4">
    <source>
        <dbReference type="Proteomes" id="UP001331561"/>
    </source>
</evidence>
<evidence type="ECO:0000313" key="3">
    <source>
        <dbReference type="EMBL" id="MEC5386812.1"/>
    </source>
</evidence>
<dbReference type="EMBL" id="JAYXHS010000002">
    <property type="protein sequence ID" value="MEC5386812.1"/>
    <property type="molecule type" value="Genomic_DNA"/>
</dbReference>
<evidence type="ECO:0000256" key="1">
    <source>
        <dbReference type="SAM" id="MobiDB-lite"/>
    </source>
</evidence>
<dbReference type="PROSITE" id="PS50006">
    <property type="entry name" value="FHA_DOMAIN"/>
    <property type="match status" value="1"/>
</dbReference>
<dbReference type="NCBIfam" id="TIGR03354">
    <property type="entry name" value="VI_FHA"/>
    <property type="match status" value="1"/>
</dbReference>
<feature type="region of interest" description="Disordered" evidence="1">
    <location>
        <begin position="109"/>
        <end position="133"/>
    </location>
</feature>
<feature type="region of interest" description="Disordered" evidence="1">
    <location>
        <begin position="169"/>
        <end position="210"/>
    </location>
</feature>
<organism evidence="3 4">
    <name type="scientific">Uliginosibacterium silvisoli</name>
    <dbReference type="NCBI Taxonomy" id="3114758"/>
    <lineage>
        <taxon>Bacteria</taxon>
        <taxon>Pseudomonadati</taxon>
        <taxon>Pseudomonadota</taxon>
        <taxon>Betaproteobacteria</taxon>
        <taxon>Rhodocyclales</taxon>
        <taxon>Zoogloeaceae</taxon>
        <taxon>Uliginosibacterium</taxon>
    </lineage>
</organism>
<reference evidence="3 4" key="1">
    <citation type="submission" date="2024-01" db="EMBL/GenBank/DDBJ databases">
        <title>Uliginosibacterium soil sp. nov.</title>
        <authorList>
            <person name="Lv Y."/>
        </authorList>
    </citation>
    <scope>NUCLEOTIDE SEQUENCE [LARGE SCALE GENOMIC DNA]</scope>
    <source>
        <strain evidence="3 4">H3</strain>
    </source>
</reference>
<keyword evidence="4" id="KW-1185">Reference proteome</keyword>
<proteinExistence type="predicted"/>
<dbReference type="Proteomes" id="UP001331561">
    <property type="component" value="Unassembled WGS sequence"/>
</dbReference>
<accession>A0ABU6K5Q8</accession>
<name>A0ABU6K5Q8_9RHOO</name>
<dbReference type="InterPro" id="IPR000253">
    <property type="entry name" value="FHA_dom"/>
</dbReference>
<sequence>MLRISVYQFQGEAPESPLACEFREQGGTIGRDFSNQLALPDQERHMSRVQAEVQFVNGGYQLVDHGSNPTTVNGMPLGKGNAAPLNDGDEIGIAFYTLRVEIPRAAPSFVSSPAPVSRAQPPSPPPAASGDALGLFASASAPASAPRAVAPAPLSMDDPFAALSMPGQVAKPVPKAPPAQPASAASDDPFAVFGAPLPAPSAPPVRSSAPAPMDDPFAAFGAAPKPAAAASPLGIDLPGDPLGVGLQQEGGSLDDLFSLDSKSRSQDPFAGSALADPLFGGPASISGTEDPLALLSGSAPVAPPTERNDAPLMHEAFTPPKVVEDDFLSLDLADDEPAPEPAVVPAAQPVKPLGGMVSWDNEDPGEPASGSARAPQAPAPSAPAAPPPPPPAARPVVEPVASQPVPRPKVVVEGLDNTSSAAVAASGAPGAPQGDANAAALLEALARGLGVTGLKPPGGLTPEFMEHVGKIVREAAHGTIELLLARAVTKREVRAEMTMIVSKNNNPLKFSPDVNFALMQLIAPTGAGFMPPVEAMRDAYDDLRAHQIAFMAGMRGALTGVLGRFKPEDLEARLSDKSFLDSVLPGGRKAKLWDLYEQRFADISREAEDNFHTFFGREFLKAYEEQLDRLHDDR</sequence>
<comment type="caution">
    <text evidence="3">The sequence shown here is derived from an EMBL/GenBank/DDBJ whole genome shotgun (WGS) entry which is preliminary data.</text>
</comment>
<dbReference type="Pfam" id="PF00498">
    <property type="entry name" value="FHA"/>
    <property type="match status" value="1"/>
</dbReference>
<protein>
    <submittedName>
        <fullName evidence="3">Type VI secretion system-associated FHA domain protein TagH</fullName>
    </submittedName>
</protein>
<evidence type="ECO:0000259" key="2">
    <source>
        <dbReference type="PROSITE" id="PS50006"/>
    </source>
</evidence>
<feature type="compositionally biased region" description="Low complexity" evidence="1">
    <location>
        <begin position="109"/>
        <end position="120"/>
    </location>
</feature>
<dbReference type="RefSeq" id="WP_327599770.1">
    <property type="nucleotide sequence ID" value="NZ_JAYXHS010000002.1"/>
</dbReference>
<dbReference type="Pfam" id="PF20232">
    <property type="entry name" value="T6SS_FHA_C"/>
    <property type="match status" value="1"/>
</dbReference>
<gene>
    <name evidence="3" type="primary">tagH</name>
    <name evidence="3" type="ORF">VVD49_13840</name>
</gene>
<dbReference type="InterPro" id="IPR008984">
    <property type="entry name" value="SMAD_FHA_dom_sf"/>
</dbReference>